<evidence type="ECO:0000313" key="1">
    <source>
        <dbReference type="EMBL" id="XBM95030.1"/>
    </source>
</evidence>
<organism evidence="1">
    <name type="scientific">Streptomyces phage Geonosis</name>
    <dbReference type="NCBI Taxonomy" id="3158856"/>
    <lineage>
        <taxon>Viruses</taxon>
        <taxon>Duplodnaviria</taxon>
        <taxon>Heunggongvirae</taxon>
        <taxon>Uroviricota</taxon>
        <taxon>Caudoviricetes</taxon>
    </lineage>
</organism>
<reference evidence="1" key="1">
    <citation type="submission" date="2024-05" db="EMBL/GenBank/DDBJ databases">
        <title>Isolation and characterization of the new Streptomyces phages Kamino, Geonosis, Abafar and Scarif infecting a broad range of host species.</title>
        <authorList>
            <person name="Rackow B."/>
            <person name="Rolland C."/>
            <person name="Mohnen I."/>
            <person name="Wittmann J."/>
            <person name="Muesken M."/>
            <person name="Overmann J."/>
            <person name="Frunzke J."/>
        </authorList>
    </citation>
    <scope>NUCLEOTIDE SEQUENCE</scope>
</reference>
<dbReference type="EMBL" id="PP750866">
    <property type="protein sequence ID" value="XBM95030.1"/>
    <property type="molecule type" value="Genomic_DNA"/>
</dbReference>
<protein>
    <submittedName>
        <fullName evidence="1">Uncharacterized protein</fullName>
    </submittedName>
</protein>
<gene>
    <name evidence="1" type="ORF">Geonosis_00065</name>
</gene>
<name>A0AAU7GYP5_9CAUD</name>
<accession>A0AAU7GYP5</accession>
<sequence>MKDIVCLIVMAISALALFGIIDTPLIVDAGLFAVAVALLWNSARDRSDRS</sequence>
<proteinExistence type="predicted"/>